<proteinExistence type="predicted"/>
<comment type="subcellular location">
    <subcellularLocation>
        <location evidence="1">Host nucleus</location>
    </subcellularLocation>
</comment>
<keyword evidence="9" id="KW-0255">Endonuclease</keyword>
<evidence type="ECO:0000256" key="10">
    <source>
        <dbReference type="ARBA" id="ARBA00022801"/>
    </source>
</evidence>
<dbReference type="GO" id="GO:0016779">
    <property type="term" value="F:nucleotidyltransferase activity"/>
    <property type="evidence" value="ECO:0007669"/>
    <property type="project" value="UniProtKB-KW"/>
</dbReference>
<evidence type="ECO:0000256" key="12">
    <source>
        <dbReference type="ARBA" id="ARBA00023125"/>
    </source>
</evidence>
<evidence type="ECO:0000256" key="4">
    <source>
        <dbReference type="ARBA" id="ARBA00022695"/>
    </source>
</evidence>
<dbReference type="PROSITE" id="PS52020">
    <property type="entry name" value="CRESS_DNA_REP"/>
    <property type="match status" value="1"/>
</dbReference>
<dbReference type="GO" id="GO:0003677">
    <property type="term" value="F:DNA binding"/>
    <property type="evidence" value="ECO:0007669"/>
    <property type="project" value="UniProtKB-KW"/>
</dbReference>
<reference evidence="14" key="1">
    <citation type="journal article" date="2021" name="Proc. Natl. Acad. Sci. U.S.A.">
        <title>A Catalog of Tens of Thousands of Viruses from Human Metagenomes Reveals Hidden Associations with Chronic Diseases.</title>
        <authorList>
            <person name="Tisza M.J."/>
            <person name="Buck C.B."/>
        </authorList>
    </citation>
    <scope>NUCLEOTIDE SEQUENCE</scope>
    <source>
        <strain evidence="14">CtpO12</strain>
    </source>
</reference>
<keyword evidence="4" id="KW-0548">Nucleotidyltransferase</keyword>
<dbReference type="Gene3D" id="3.40.1310.20">
    <property type="match status" value="1"/>
</dbReference>
<dbReference type="InterPro" id="IPR049912">
    <property type="entry name" value="CRESS_DNA_REP"/>
</dbReference>
<keyword evidence="6" id="KW-0540">Nuclease</keyword>
<keyword evidence="7" id="KW-0479">Metal-binding</keyword>
<keyword evidence="8" id="KW-0547">Nucleotide-binding</keyword>
<evidence type="ECO:0000256" key="2">
    <source>
        <dbReference type="ARBA" id="ARBA00022562"/>
    </source>
</evidence>
<evidence type="ECO:0000256" key="9">
    <source>
        <dbReference type="ARBA" id="ARBA00022759"/>
    </source>
</evidence>
<dbReference type="GO" id="GO:0042025">
    <property type="term" value="C:host cell nucleus"/>
    <property type="evidence" value="ECO:0007669"/>
    <property type="project" value="UniProtKB-SubCell"/>
</dbReference>
<evidence type="ECO:0000256" key="1">
    <source>
        <dbReference type="ARBA" id="ARBA00004147"/>
    </source>
</evidence>
<dbReference type="GO" id="GO:0004519">
    <property type="term" value="F:endonuclease activity"/>
    <property type="evidence" value="ECO:0007669"/>
    <property type="project" value="UniProtKB-KW"/>
</dbReference>
<evidence type="ECO:0000259" key="13">
    <source>
        <dbReference type="PROSITE" id="PS52020"/>
    </source>
</evidence>
<organism evidence="14">
    <name type="scientific">Genomoviridae sp. ctpO12</name>
    <dbReference type="NCBI Taxonomy" id="2828013"/>
    <lineage>
        <taxon>Viruses</taxon>
        <taxon>Monodnaviria</taxon>
        <taxon>Shotokuvirae</taxon>
        <taxon>Cressdnaviricota</taxon>
        <taxon>Repensiviricetes</taxon>
        <taxon>Geplafuvirales</taxon>
        <taxon>Genomoviridae</taxon>
    </lineage>
</organism>
<sequence>MAFKANARYFLLTYSQSEGLDEWAIVSKLGDLGGECIVGREYHTTGGVHHHVFVDFGRKFRSRKTDVFDVGGFHPNIQPTMRTPTTGYDYATKDGEIVAGGLARPEPRSIGGGATYQKWAEITSAGSRDEFWALCEELDPKSLVTSFPSLQKYADWAFRDIPTPYATPPGVTFDISGATGCDDWLQQSGIGLGDARVGELTLTPNPEGLPKPAAPYFFHI</sequence>
<dbReference type="Pfam" id="PF00799">
    <property type="entry name" value="Gemini_AL1"/>
    <property type="match status" value="1"/>
</dbReference>
<dbReference type="EMBL" id="BK032496">
    <property type="protein sequence ID" value="DAF42521.1"/>
    <property type="molecule type" value="Genomic_DNA"/>
</dbReference>
<dbReference type="SUPFAM" id="SSF55464">
    <property type="entry name" value="Origin of replication-binding domain, RBD-like"/>
    <property type="match status" value="1"/>
</dbReference>
<dbReference type="GO" id="GO:0006260">
    <property type="term" value="P:DNA replication"/>
    <property type="evidence" value="ECO:0007669"/>
    <property type="project" value="UniProtKB-KW"/>
</dbReference>
<keyword evidence="11" id="KW-0190">Covalent protein-DNA linkage</keyword>
<accession>A0A8S5RV68</accession>
<keyword evidence="3" id="KW-0808">Transferase</keyword>
<name>A0A8S5RV68_9VIRU</name>
<evidence type="ECO:0000256" key="7">
    <source>
        <dbReference type="ARBA" id="ARBA00022723"/>
    </source>
</evidence>
<evidence type="ECO:0000256" key="8">
    <source>
        <dbReference type="ARBA" id="ARBA00022741"/>
    </source>
</evidence>
<dbReference type="GO" id="GO:0046872">
    <property type="term" value="F:metal ion binding"/>
    <property type="evidence" value="ECO:0007669"/>
    <property type="project" value="UniProtKB-KW"/>
</dbReference>
<keyword evidence="12" id="KW-0238">DNA-binding</keyword>
<dbReference type="GO" id="GO:0016787">
    <property type="term" value="F:hydrolase activity"/>
    <property type="evidence" value="ECO:0007669"/>
    <property type="project" value="UniProtKB-KW"/>
</dbReference>
<feature type="domain" description="CRESS-DNA virus Rep endonuclease" evidence="13">
    <location>
        <begin position="4"/>
        <end position="103"/>
    </location>
</feature>
<protein>
    <submittedName>
        <fullName evidence="14">Rep protein</fullName>
    </submittedName>
</protein>
<keyword evidence="2" id="KW-1048">Host nucleus</keyword>
<evidence type="ECO:0000256" key="11">
    <source>
        <dbReference type="ARBA" id="ARBA00023124"/>
    </source>
</evidence>
<evidence type="ECO:0000313" key="14">
    <source>
        <dbReference type="EMBL" id="DAF42521.1"/>
    </source>
</evidence>
<dbReference type="GO" id="GO:0000166">
    <property type="term" value="F:nucleotide binding"/>
    <property type="evidence" value="ECO:0007669"/>
    <property type="project" value="UniProtKB-KW"/>
</dbReference>
<evidence type="ECO:0000256" key="3">
    <source>
        <dbReference type="ARBA" id="ARBA00022679"/>
    </source>
</evidence>
<evidence type="ECO:0000256" key="6">
    <source>
        <dbReference type="ARBA" id="ARBA00022722"/>
    </source>
</evidence>
<keyword evidence="10" id="KW-0378">Hydrolase</keyword>
<evidence type="ECO:0000256" key="5">
    <source>
        <dbReference type="ARBA" id="ARBA00022705"/>
    </source>
</evidence>
<keyword evidence="5" id="KW-0235">DNA replication</keyword>